<dbReference type="AlphaFoldDB" id="A0A286F682"/>
<dbReference type="OrthoDB" id="24355at2"/>
<reference evidence="2" key="1">
    <citation type="submission" date="2017-09" db="EMBL/GenBank/DDBJ databases">
        <authorList>
            <person name="Varghese N."/>
            <person name="Submissions S."/>
        </authorList>
    </citation>
    <scope>NUCLEOTIDE SEQUENCE [LARGE SCALE GENOMIC DNA]</scope>
    <source>
        <strain evidence="2">DSM 29961</strain>
    </source>
</reference>
<dbReference type="Gene3D" id="3.50.50.60">
    <property type="entry name" value="FAD/NAD(P)-binding domain"/>
    <property type="match status" value="1"/>
</dbReference>
<organism evidence="1 2">
    <name type="scientific">Spirosoma fluviale</name>
    <dbReference type="NCBI Taxonomy" id="1597977"/>
    <lineage>
        <taxon>Bacteria</taxon>
        <taxon>Pseudomonadati</taxon>
        <taxon>Bacteroidota</taxon>
        <taxon>Cytophagia</taxon>
        <taxon>Cytophagales</taxon>
        <taxon>Cytophagaceae</taxon>
        <taxon>Spirosoma</taxon>
    </lineage>
</organism>
<dbReference type="EMBL" id="OCNH01000001">
    <property type="protein sequence ID" value="SOD78404.1"/>
    <property type="molecule type" value="Genomic_DNA"/>
</dbReference>
<protein>
    <submittedName>
        <fullName evidence="1">Lycopene beta-cyclase</fullName>
    </submittedName>
</protein>
<dbReference type="Pfam" id="PF05834">
    <property type="entry name" value="Lycopene_cycl"/>
    <property type="match status" value="1"/>
</dbReference>
<evidence type="ECO:0000313" key="2">
    <source>
        <dbReference type="Proteomes" id="UP000219452"/>
    </source>
</evidence>
<dbReference type="RefSeq" id="WP_097124172.1">
    <property type="nucleotide sequence ID" value="NZ_OCNH01000001.1"/>
</dbReference>
<keyword evidence="2" id="KW-1185">Reference proteome</keyword>
<dbReference type="SUPFAM" id="SSF51905">
    <property type="entry name" value="FAD/NAD(P)-binding domain"/>
    <property type="match status" value="1"/>
</dbReference>
<gene>
    <name evidence="1" type="ORF">SAMN06269250_0445</name>
</gene>
<dbReference type="Proteomes" id="UP000219452">
    <property type="component" value="Unassembled WGS sequence"/>
</dbReference>
<name>A0A286F682_9BACT</name>
<proteinExistence type="predicted"/>
<accession>A0A286F682</accession>
<evidence type="ECO:0000313" key="1">
    <source>
        <dbReference type="EMBL" id="SOD78404.1"/>
    </source>
</evidence>
<sequence length="393" mass="46016">MKKYDFIIAGGGMAGLSLAYYLSQSPLRDRSILILDRETKNSNDRTWCFWERKKAEAAPKKGRTNAFDAILFRTWNSVSFHGTTYAGLLDMGPYNYKMLRGIDFYEFIERELANCPTIERKQATINRIKDTPQGGFVIADDEPYIADYVFDSTFSLKLDQSENHNLLQHFKGWVITAEKPCFNPHEPEIMDFRIQQHGDCRFVYILPFTEKSALVEFTLFNDKLLSEPEYDFEIRNYIDRFLNTGAYEISETEYGVIPMSDEVTQENPSDHIVRIGTSGGYTKASTGYTFQRTQRYLQSIVENLVQTGKPHRPVSWLKKRFKLYDSIFLNVLEKHRHPADDIFTRVYTKNHSRVFTFLDEETRFIDELRLFATMPFMPFLNAFFDVLRRKLFG</sequence>
<dbReference type="InterPro" id="IPR036188">
    <property type="entry name" value="FAD/NAD-bd_sf"/>
</dbReference>